<keyword evidence="10" id="KW-1185">Reference proteome</keyword>
<dbReference type="InterPro" id="IPR037171">
    <property type="entry name" value="NagB/RpiA_transferase-like"/>
</dbReference>
<evidence type="ECO:0000313" key="10">
    <source>
        <dbReference type="Proteomes" id="UP000482487"/>
    </source>
</evidence>
<dbReference type="Gene3D" id="3.40.50.1360">
    <property type="match status" value="1"/>
</dbReference>
<evidence type="ECO:0000259" key="8">
    <source>
        <dbReference type="Pfam" id="PF01182"/>
    </source>
</evidence>
<comment type="similarity">
    <text evidence="4 7">Belongs to the glucosamine/galactosamine-6-phosphate isomerase family. 6-phosphogluconolactonase subfamily.</text>
</comment>
<dbReference type="UniPathway" id="UPA00115">
    <property type="reaction ID" value="UER00409"/>
</dbReference>
<dbReference type="Proteomes" id="UP000482487">
    <property type="component" value="Unassembled WGS sequence"/>
</dbReference>
<keyword evidence="7 9" id="KW-0378">Hydrolase</keyword>
<comment type="pathway">
    <text evidence="3 7">Carbohydrate degradation; pentose phosphate pathway; D-ribulose 5-phosphate from D-glucose 6-phosphate (oxidative stage): step 2/3.</text>
</comment>
<protein>
    <recommendedName>
        <fullName evidence="6 7">6-phosphogluconolactonase</fullName>
        <shortName evidence="7">6PGL</shortName>
        <ecNumber evidence="5 7">3.1.1.31</ecNumber>
    </recommendedName>
</protein>
<dbReference type="OrthoDB" id="9810967at2"/>
<evidence type="ECO:0000313" key="9">
    <source>
        <dbReference type="EMBL" id="MYL84609.1"/>
    </source>
</evidence>
<comment type="catalytic activity">
    <reaction evidence="1 7">
        <text>6-phospho-D-glucono-1,5-lactone + H2O = 6-phospho-D-gluconate + H(+)</text>
        <dbReference type="Rhea" id="RHEA:12556"/>
        <dbReference type="ChEBI" id="CHEBI:15377"/>
        <dbReference type="ChEBI" id="CHEBI:15378"/>
        <dbReference type="ChEBI" id="CHEBI:57955"/>
        <dbReference type="ChEBI" id="CHEBI:58759"/>
        <dbReference type="EC" id="3.1.1.31"/>
    </reaction>
</comment>
<accession>A0A7C9MKW2</accession>
<dbReference type="SUPFAM" id="SSF100950">
    <property type="entry name" value="NagB/RpiA/CoA transferase-like"/>
    <property type="match status" value="1"/>
</dbReference>
<reference evidence="9 10" key="1">
    <citation type="submission" date="2020-01" db="EMBL/GenBank/DDBJ databases">
        <title>Genome sequence of Desulfovibrio aerotolerans DSM 16695(T).</title>
        <authorList>
            <person name="Karnachuk O."/>
            <person name="Avakyan M."/>
            <person name="Mardanov A."/>
            <person name="Kadnikov V."/>
            <person name="Ravin N."/>
        </authorList>
    </citation>
    <scope>NUCLEOTIDE SEQUENCE [LARGE SCALE GENOMIC DNA]</scope>
    <source>
        <strain evidence="9 10">DSM 16695</strain>
    </source>
</reference>
<comment type="caution">
    <text evidence="9">The sequence shown here is derived from an EMBL/GenBank/DDBJ whole genome shotgun (WGS) entry which is preliminary data.</text>
</comment>
<dbReference type="InterPro" id="IPR006148">
    <property type="entry name" value="Glc/Gal-6P_isomerase"/>
</dbReference>
<dbReference type="NCBIfam" id="TIGR01198">
    <property type="entry name" value="pgl"/>
    <property type="match status" value="1"/>
</dbReference>
<evidence type="ECO:0000256" key="2">
    <source>
        <dbReference type="ARBA" id="ARBA00002681"/>
    </source>
</evidence>
<evidence type="ECO:0000256" key="5">
    <source>
        <dbReference type="ARBA" id="ARBA00013198"/>
    </source>
</evidence>
<proteinExistence type="inferred from homology"/>
<evidence type="ECO:0000256" key="4">
    <source>
        <dbReference type="ARBA" id="ARBA00010662"/>
    </source>
</evidence>
<dbReference type="AlphaFoldDB" id="A0A7C9MKW2"/>
<dbReference type="Pfam" id="PF01182">
    <property type="entry name" value="Glucosamine_iso"/>
    <property type="match status" value="1"/>
</dbReference>
<dbReference type="EMBL" id="WVUD01000037">
    <property type="protein sequence ID" value="MYL84609.1"/>
    <property type="molecule type" value="Genomic_DNA"/>
</dbReference>
<sequence length="238" mass="24711">MTPVVRRFPDTAALTAAALELITGLARAAHAARGRFTLALSGGSTPLPLYAAMAEQGLGIPWDAVLFFFGDERLVPTSDPHNTFGAVAPTLFAPGHIPAGNVHPMPVDLVPPERAAAAYEGELRAALGHPLGEIPRFDLILLGMGPDGHTASLFPGSPALAETVRLVAAVPPPTTAQPAVARLTFTLPLLNAARQVLFLATATGKEAALARALAPEPDPAVPASLVRPRGELAWFVVE</sequence>
<name>A0A7C9MKW2_9BACT</name>
<evidence type="ECO:0000256" key="3">
    <source>
        <dbReference type="ARBA" id="ARBA00004961"/>
    </source>
</evidence>
<organism evidence="9 10">
    <name type="scientific">Solidesulfovibrio aerotolerans</name>
    <dbReference type="NCBI Taxonomy" id="295255"/>
    <lineage>
        <taxon>Bacteria</taxon>
        <taxon>Pseudomonadati</taxon>
        <taxon>Thermodesulfobacteriota</taxon>
        <taxon>Desulfovibrionia</taxon>
        <taxon>Desulfovibrionales</taxon>
        <taxon>Desulfovibrionaceae</taxon>
        <taxon>Solidesulfovibrio</taxon>
    </lineage>
</organism>
<dbReference type="CDD" id="cd01400">
    <property type="entry name" value="6PGL"/>
    <property type="match status" value="1"/>
</dbReference>
<evidence type="ECO:0000256" key="1">
    <source>
        <dbReference type="ARBA" id="ARBA00000832"/>
    </source>
</evidence>
<feature type="domain" description="Glucosamine/galactosamine-6-phosphate isomerase" evidence="8">
    <location>
        <begin position="9"/>
        <end position="234"/>
    </location>
</feature>
<dbReference type="GO" id="GO:0005975">
    <property type="term" value="P:carbohydrate metabolic process"/>
    <property type="evidence" value="ECO:0007669"/>
    <property type="project" value="UniProtKB-UniRule"/>
</dbReference>
<dbReference type="InterPro" id="IPR005900">
    <property type="entry name" value="6-phosphogluconolactonase_DevB"/>
</dbReference>
<dbReference type="PANTHER" id="PTHR11054">
    <property type="entry name" value="6-PHOSPHOGLUCONOLACTONASE"/>
    <property type="match status" value="1"/>
</dbReference>
<dbReference type="GO" id="GO:0017057">
    <property type="term" value="F:6-phosphogluconolactonase activity"/>
    <property type="evidence" value="ECO:0007669"/>
    <property type="project" value="UniProtKB-UniRule"/>
</dbReference>
<evidence type="ECO:0000256" key="7">
    <source>
        <dbReference type="RuleBase" id="RU365095"/>
    </source>
</evidence>
<comment type="function">
    <text evidence="2 7">Hydrolysis of 6-phosphogluconolactone to 6-phosphogluconate.</text>
</comment>
<dbReference type="InterPro" id="IPR039104">
    <property type="entry name" value="6PGL"/>
</dbReference>
<dbReference type="GO" id="GO:0006098">
    <property type="term" value="P:pentose-phosphate shunt"/>
    <property type="evidence" value="ECO:0007669"/>
    <property type="project" value="UniProtKB-UniPathway"/>
</dbReference>
<dbReference type="RefSeq" id="WP_160962789.1">
    <property type="nucleotide sequence ID" value="NZ_WVUD01000037.1"/>
</dbReference>
<evidence type="ECO:0000256" key="6">
    <source>
        <dbReference type="ARBA" id="ARBA00020337"/>
    </source>
</evidence>
<gene>
    <name evidence="7 9" type="primary">pgl</name>
    <name evidence="9" type="ORF">GTA51_15925</name>
</gene>
<dbReference type="PANTHER" id="PTHR11054:SF0">
    <property type="entry name" value="6-PHOSPHOGLUCONOLACTONASE"/>
    <property type="match status" value="1"/>
</dbReference>
<dbReference type="EC" id="3.1.1.31" evidence="5 7"/>